<proteinExistence type="predicted"/>
<protein>
    <recommendedName>
        <fullName evidence="1">N-acetyltransferase domain-containing protein</fullName>
    </recommendedName>
</protein>
<evidence type="ECO:0000313" key="3">
    <source>
        <dbReference type="Proteomes" id="UP000815677"/>
    </source>
</evidence>
<evidence type="ECO:0000313" key="2">
    <source>
        <dbReference type="EMBL" id="GAT45335.1"/>
    </source>
</evidence>
<evidence type="ECO:0000259" key="1">
    <source>
        <dbReference type="Pfam" id="PF00583"/>
    </source>
</evidence>
<organism evidence="2 3">
    <name type="scientific">Mycena chlorophos</name>
    <name type="common">Agaric fungus</name>
    <name type="synonym">Agaricus chlorophos</name>
    <dbReference type="NCBI Taxonomy" id="658473"/>
    <lineage>
        <taxon>Eukaryota</taxon>
        <taxon>Fungi</taxon>
        <taxon>Dikarya</taxon>
        <taxon>Basidiomycota</taxon>
        <taxon>Agaricomycotina</taxon>
        <taxon>Agaricomycetes</taxon>
        <taxon>Agaricomycetidae</taxon>
        <taxon>Agaricales</taxon>
        <taxon>Marasmiineae</taxon>
        <taxon>Mycenaceae</taxon>
        <taxon>Mycena</taxon>
    </lineage>
</organism>
<accession>A0ABQ0L2E6</accession>
<name>A0ABQ0L2E6_MYCCL</name>
<dbReference type="Gene3D" id="3.40.630.30">
    <property type="match status" value="1"/>
</dbReference>
<gene>
    <name evidence="2" type="ORF">MCHLO_02921</name>
</gene>
<dbReference type="CDD" id="cd04301">
    <property type="entry name" value="NAT_SF"/>
    <property type="match status" value="1"/>
</dbReference>
<dbReference type="Pfam" id="PF00583">
    <property type="entry name" value="Acetyltransf_1"/>
    <property type="match status" value="1"/>
</dbReference>
<feature type="domain" description="N-acetyltransferase" evidence="1">
    <location>
        <begin position="14"/>
        <end position="55"/>
    </location>
</feature>
<dbReference type="InterPro" id="IPR016181">
    <property type="entry name" value="Acyl_CoA_acyltransferase"/>
</dbReference>
<keyword evidence="3" id="KW-1185">Reference proteome</keyword>
<sequence length="279" mass="31186">MDAFTEAALGNGAKHNAWHLQTLAVDPEYQHRGIGTRLVNVKVDEVKREGSQIVVETPTESNPQLAPSFPDATSFPQVLATVASLHHERLRSRLSDSEWLSRFVKAARRKVLATSPSFLRPHLFHSSGFRVLRRSTASHLFPRCPERRGNAAPAWLHRPLLFVRLIRVSRSSGLCGASPPTHRVAVQAFHGQWEACDIANGRCPGPSSVQPGRLYNNVRRLRVLSWGSCRYRPRRGTKGCHKSTRDATVKRADMWERGASELDDVEAATRRAHWSAVGD</sequence>
<dbReference type="EMBL" id="DF841095">
    <property type="protein sequence ID" value="GAT45335.1"/>
    <property type="molecule type" value="Genomic_DNA"/>
</dbReference>
<dbReference type="SUPFAM" id="SSF55729">
    <property type="entry name" value="Acyl-CoA N-acyltransferases (Nat)"/>
    <property type="match status" value="1"/>
</dbReference>
<dbReference type="InterPro" id="IPR000182">
    <property type="entry name" value="GNAT_dom"/>
</dbReference>
<dbReference type="Proteomes" id="UP000815677">
    <property type="component" value="Unassembled WGS sequence"/>
</dbReference>
<reference evidence="2" key="1">
    <citation type="submission" date="2014-09" db="EMBL/GenBank/DDBJ databases">
        <title>Genome sequence of the luminous mushroom Mycena chlorophos for searching fungal bioluminescence genes.</title>
        <authorList>
            <person name="Tanaka Y."/>
            <person name="Kasuga D."/>
            <person name="Oba Y."/>
            <person name="Hase S."/>
            <person name="Sato K."/>
            <person name="Oba Y."/>
            <person name="Sakakibara Y."/>
        </authorList>
    </citation>
    <scope>NUCLEOTIDE SEQUENCE</scope>
</reference>